<proteinExistence type="predicted"/>
<keyword evidence="5" id="KW-1185">Reference proteome</keyword>
<feature type="compositionally biased region" description="Low complexity" evidence="2">
    <location>
        <begin position="259"/>
        <end position="278"/>
    </location>
</feature>
<name>A0A7W7YA27_9BACT</name>
<keyword evidence="3" id="KW-0732">Signal</keyword>
<feature type="chain" id="PRO_5030695962" evidence="3">
    <location>
        <begin position="21"/>
        <end position="287"/>
    </location>
</feature>
<evidence type="ECO:0000313" key="4">
    <source>
        <dbReference type="EMBL" id="MBB5032386.1"/>
    </source>
</evidence>
<evidence type="ECO:0000256" key="3">
    <source>
        <dbReference type="SAM" id="SignalP"/>
    </source>
</evidence>
<protein>
    <submittedName>
        <fullName evidence="4">Putative coiled-coil protein SlyX</fullName>
    </submittedName>
</protein>
<reference evidence="4 5" key="1">
    <citation type="submission" date="2020-08" db="EMBL/GenBank/DDBJ databases">
        <title>Genomic Encyclopedia of Type Strains, Phase IV (KMG-IV): sequencing the most valuable type-strain genomes for metagenomic binning, comparative biology and taxonomic classification.</title>
        <authorList>
            <person name="Goeker M."/>
        </authorList>
    </citation>
    <scope>NUCLEOTIDE SEQUENCE [LARGE SCALE GENOMIC DNA]</scope>
    <source>
        <strain evidence="4 5">DSM 12252</strain>
    </source>
</reference>
<comment type="caution">
    <text evidence="4">The sequence shown here is derived from an EMBL/GenBank/DDBJ whole genome shotgun (WGS) entry which is preliminary data.</text>
</comment>
<feature type="compositionally biased region" description="Basic and acidic residues" evidence="2">
    <location>
        <begin position="235"/>
        <end position="245"/>
    </location>
</feature>
<dbReference type="Proteomes" id="UP000590740">
    <property type="component" value="Unassembled WGS sequence"/>
</dbReference>
<accession>A0A7W7YA27</accession>
<feature type="coiled-coil region" evidence="1">
    <location>
        <begin position="37"/>
        <end position="64"/>
    </location>
</feature>
<evidence type="ECO:0000313" key="5">
    <source>
        <dbReference type="Proteomes" id="UP000590740"/>
    </source>
</evidence>
<dbReference type="RefSeq" id="WP_184339314.1">
    <property type="nucleotide sequence ID" value="NZ_JACHIG010000003.1"/>
</dbReference>
<keyword evidence="1" id="KW-0175">Coiled coil</keyword>
<organism evidence="4 5">
    <name type="scientific">Prosthecobacter vanneervenii</name>
    <dbReference type="NCBI Taxonomy" id="48466"/>
    <lineage>
        <taxon>Bacteria</taxon>
        <taxon>Pseudomonadati</taxon>
        <taxon>Verrucomicrobiota</taxon>
        <taxon>Verrucomicrobiia</taxon>
        <taxon>Verrucomicrobiales</taxon>
        <taxon>Verrucomicrobiaceae</taxon>
        <taxon>Prosthecobacter</taxon>
    </lineage>
</organism>
<dbReference type="AlphaFoldDB" id="A0A7W7YA27"/>
<feature type="region of interest" description="Disordered" evidence="2">
    <location>
        <begin position="235"/>
        <end position="287"/>
    </location>
</feature>
<sequence length="287" mass="30504">MKTFICFALGLFSLSLAARAQSPVQEVIDNTLIQQTVTNTQNIMSMLQQQLDEAQKQTQALNDQLTRMGDPAAVNVSVMAMIKQDVEQSAQAAANGVTREDRIRATTGAEAFGDNAYGLVPAVNPTVTFDDGTTADRDPALYKLHGALIGDINALAQKSQETDQRITELEQQKLPLMDQLSTAKDEATILKVQAALNLIDNQIASAKADLTKSKLDYDVLNEKLKLQAMVEARAKGEERKLEKQHTAQSGGAAGGSGGSSPSSSSSGSSTTTTSPFSGLGWGKTTTP</sequence>
<evidence type="ECO:0000256" key="2">
    <source>
        <dbReference type="SAM" id="MobiDB-lite"/>
    </source>
</evidence>
<evidence type="ECO:0000256" key="1">
    <source>
        <dbReference type="SAM" id="Coils"/>
    </source>
</evidence>
<feature type="signal peptide" evidence="3">
    <location>
        <begin position="1"/>
        <end position="20"/>
    </location>
</feature>
<dbReference type="EMBL" id="JACHIG010000003">
    <property type="protein sequence ID" value="MBB5032386.1"/>
    <property type="molecule type" value="Genomic_DNA"/>
</dbReference>
<gene>
    <name evidence="4" type="ORF">HNQ65_001963</name>
</gene>